<name>A0A9P3H1P3_9FUNG</name>
<dbReference type="PANTHER" id="PTHR31836">
    <property type="match status" value="1"/>
</dbReference>
<dbReference type="Gene3D" id="2.40.40.10">
    <property type="entry name" value="RlpA-like domain"/>
    <property type="match status" value="1"/>
</dbReference>
<organism evidence="4 5">
    <name type="scientific">Entomortierella parvispora</name>
    <dbReference type="NCBI Taxonomy" id="205924"/>
    <lineage>
        <taxon>Eukaryota</taxon>
        <taxon>Fungi</taxon>
        <taxon>Fungi incertae sedis</taxon>
        <taxon>Mucoromycota</taxon>
        <taxon>Mortierellomycotina</taxon>
        <taxon>Mortierellomycetes</taxon>
        <taxon>Mortierellales</taxon>
        <taxon>Mortierellaceae</taxon>
        <taxon>Entomortierella</taxon>
    </lineage>
</organism>
<dbReference type="InterPro" id="IPR051477">
    <property type="entry name" value="Expansin_CellWall"/>
</dbReference>
<dbReference type="AlphaFoldDB" id="A0A9P3H1P3"/>
<dbReference type="InterPro" id="IPR001153">
    <property type="entry name" value="Barwin_dom"/>
</dbReference>
<evidence type="ECO:0000313" key="5">
    <source>
        <dbReference type="Proteomes" id="UP000827284"/>
    </source>
</evidence>
<sequence>MAKFTSLFLIATAAIASLSSAAPVACPVPEPTVDAQSDVFATSVRHTGKATWFTDSYGACNVHWDGNVEPIVALNAHQMGAQSWGNPACGHKVRITNKANHKTVVARIVDKCPGDECAWGSLDLSPAAFTQIGDLDTGVLEIEWNYI</sequence>
<reference evidence="4" key="2">
    <citation type="journal article" date="2022" name="Microbiol. Resour. Announc.">
        <title>Whole-Genome Sequence of Entomortierella parvispora E1425, a Mucoromycotan Fungus Associated with Burkholderiaceae-Related Endosymbiotic Bacteria.</title>
        <authorList>
            <person name="Herlambang A."/>
            <person name="Guo Y."/>
            <person name="Takashima Y."/>
            <person name="Narisawa K."/>
            <person name="Ohta H."/>
            <person name="Nishizawa T."/>
        </authorList>
    </citation>
    <scope>NUCLEOTIDE SEQUENCE</scope>
    <source>
        <strain evidence="4">E1425</strain>
    </source>
</reference>
<dbReference type="Proteomes" id="UP000827284">
    <property type="component" value="Unassembled WGS sequence"/>
</dbReference>
<evidence type="ECO:0000256" key="2">
    <source>
        <dbReference type="SAM" id="SignalP"/>
    </source>
</evidence>
<accession>A0A9P3H1P3</accession>
<dbReference type="CDD" id="cd22191">
    <property type="entry name" value="DPBB_RlpA_EXP_N-like"/>
    <property type="match status" value="1"/>
</dbReference>
<dbReference type="InterPro" id="IPR036908">
    <property type="entry name" value="RlpA-like_sf"/>
</dbReference>
<evidence type="ECO:0000313" key="4">
    <source>
        <dbReference type="EMBL" id="GJJ68420.1"/>
    </source>
</evidence>
<gene>
    <name evidence="4" type="ORF">EMPS_00766</name>
</gene>
<keyword evidence="5" id="KW-1185">Reference proteome</keyword>
<evidence type="ECO:0000256" key="1">
    <source>
        <dbReference type="ARBA" id="ARBA00022729"/>
    </source>
</evidence>
<proteinExistence type="predicted"/>
<feature type="chain" id="PRO_5040494796" description="Barwin domain-containing protein" evidence="2">
    <location>
        <begin position="22"/>
        <end position="147"/>
    </location>
</feature>
<dbReference type="Pfam" id="PF00967">
    <property type="entry name" value="Barwin"/>
    <property type="match status" value="1"/>
</dbReference>
<dbReference type="GO" id="GO:0042742">
    <property type="term" value="P:defense response to bacterium"/>
    <property type="evidence" value="ECO:0007669"/>
    <property type="project" value="InterPro"/>
</dbReference>
<protein>
    <recommendedName>
        <fullName evidence="3">Barwin domain-containing protein</fullName>
    </recommendedName>
</protein>
<feature type="domain" description="Barwin" evidence="3">
    <location>
        <begin position="75"/>
        <end position="134"/>
    </location>
</feature>
<reference evidence="4" key="1">
    <citation type="submission" date="2021-11" db="EMBL/GenBank/DDBJ databases">
        <authorList>
            <person name="Herlambang A."/>
            <person name="Guo Y."/>
            <person name="Takashima Y."/>
            <person name="Nishizawa T."/>
        </authorList>
    </citation>
    <scope>NUCLEOTIDE SEQUENCE</scope>
    <source>
        <strain evidence="4">E1425</strain>
    </source>
</reference>
<dbReference type="SUPFAM" id="SSF50685">
    <property type="entry name" value="Barwin-like endoglucanases"/>
    <property type="match status" value="1"/>
</dbReference>
<evidence type="ECO:0000259" key="3">
    <source>
        <dbReference type="Pfam" id="PF00967"/>
    </source>
</evidence>
<dbReference type="GO" id="GO:0050832">
    <property type="term" value="P:defense response to fungus"/>
    <property type="evidence" value="ECO:0007669"/>
    <property type="project" value="InterPro"/>
</dbReference>
<dbReference type="EMBL" id="BQFW01000001">
    <property type="protein sequence ID" value="GJJ68420.1"/>
    <property type="molecule type" value="Genomic_DNA"/>
</dbReference>
<comment type="caution">
    <text evidence="4">The sequence shown here is derived from an EMBL/GenBank/DDBJ whole genome shotgun (WGS) entry which is preliminary data.</text>
</comment>
<dbReference type="PANTHER" id="PTHR31836:SF28">
    <property type="entry name" value="SRCR DOMAIN-CONTAINING PROTEIN-RELATED"/>
    <property type="match status" value="1"/>
</dbReference>
<dbReference type="OrthoDB" id="623670at2759"/>
<feature type="signal peptide" evidence="2">
    <location>
        <begin position="1"/>
        <end position="21"/>
    </location>
</feature>
<keyword evidence="1 2" id="KW-0732">Signal</keyword>